<reference evidence="3" key="1">
    <citation type="submission" date="2024-10" db="EMBL/GenBank/DDBJ databases">
        <authorList>
            <person name="Ryan C."/>
        </authorList>
    </citation>
    <scope>NUCLEOTIDE SEQUENCE [LARGE SCALE GENOMIC DNA]</scope>
</reference>
<feature type="domain" description="KIB1-4 beta-propeller" evidence="1">
    <location>
        <begin position="99"/>
        <end position="366"/>
    </location>
</feature>
<gene>
    <name evidence="3" type="ORF">URODEC1_LOCUS70661</name>
</gene>
<dbReference type="PANTHER" id="PTHR33110">
    <property type="entry name" value="F-BOX/KELCH-REPEAT PROTEIN-RELATED"/>
    <property type="match status" value="1"/>
</dbReference>
<dbReference type="EMBL" id="OZ075138">
    <property type="protein sequence ID" value="CAL5011961.1"/>
    <property type="molecule type" value="Genomic_DNA"/>
</dbReference>
<keyword evidence="4" id="KW-1185">Reference proteome</keyword>
<dbReference type="PANTHER" id="PTHR33110:SF143">
    <property type="entry name" value="F-BOX DOMAIN CONTAINING PROTEIN, EXPRESSED"/>
    <property type="match status" value="1"/>
</dbReference>
<organism evidence="3 4">
    <name type="scientific">Urochloa decumbens</name>
    <dbReference type="NCBI Taxonomy" id="240449"/>
    <lineage>
        <taxon>Eukaryota</taxon>
        <taxon>Viridiplantae</taxon>
        <taxon>Streptophyta</taxon>
        <taxon>Embryophyta</taxon>
        <taxon>Tracheophyta</taxon>
        <taxon>Spermatophyta</taxon>
        <taxon>Magnoliopsida</taxon>
        <taxon>Liliopsida</taxon>
        <taxon>Poales</taxon>
        <taxon>Poaceae</taxon>
        <taxon>PACMAD clade</taxon>
        <taxon>Panicoideae</taxon>
        <taxon>Panicodae</taxon>
        <taxon>Paniceae</taxon>
        <taxon>Melinidinae</taxon>
        <taxon>Urochloa</taxon>
    </lineage>
</organism>
<dbReference type="Pfam" id="PF03478">
    <property type="entry name" value="Beta-prop_KIB1-4"/>
    <property type="match status" value="1"/>
</dbReference>
<dbReference type="SUPFAM" id="SSF81383">
    <property type="entry name" value="F-box domain"/>
    <property type="match status" value="1"/>
</dbReference>
<feature type="domain" description="F-box" evidence="2">
    <location>
        <begin position="10"/>
        <end position="42"/>
    </location>
</feature>
<dbReference type="AlphaFoldDB" id="A0ABC9C5V8"/>
<dbReference type="Gene3D" id="1.20.1280.50">
    <property type="match status" value="1"/>
</dbReference>
<sequence length="399" mass="44575">MGIVALPPSWEELPPDLLGLVLHRLPSLADRVRLRAVCRPWRVGAHPQRHKPLPPPLPWLALRDGTLVDLQGDPVRCGPILREGMGIFRYLAVDNLAFLVHDDGTCSLMNPLSGFTLPLTQLAPALRRALDESKVYRRSNILKTHSKVILSSPLDSTPDPFIAVLIMEEHGMIVSACNQLDAVRTFVPGRIDDIAFFQGKLYAITESEGLRALELDAGRLSGPKSSSGFHQCIAKDPKQWPVYRATASTVYFVLRYLVECSGKLLMVRRWMSFSCHNRLGDHDKTSWFEVLEADLATIPGQWINVDSLDGHAIFLDSECSKSVRASKCAGGVQEDCIYFMHRVFDNPSREYFGPCVNPLGDSGVYNMRDGKITQLLPEAVMSELRCKQQYLTWFFPAGA</sequence>
<evidence type="ECO:0008006" key="5">
    <source>
        <dbReference type="Google" id="ProtNLM"/>
    </source>
</evidence>
<evidence type="ECO:0000259" key="2">
    <source>
        <dbReference type="Pfam" id="PF12937"/>
    </source>
</evidence>
<dbReference type="Pfam" id="PF12937">
    <property type="entry name" value="F-box-like"/>
    <property type="match status" value="1"/>
</dbReference>
<dbReference type="InterPro" id="IPR005174">
    <property type="entry name" value="KIB1-4_b-propeller"/>
</dbReference>
<evidence type="ECO:0000259" key="1">
    <source>
        <dbReference type="Pfam" id="PF03478"/>
    </source>
</evidence>
<accession>A0ABC9C5V8</accession>
<dbReference type="InterPro" id="IPR001810">
    <property type="entry name" value="F-box_dom"/>
</dbReference>
<evidence type="ECO:0000313" key="3">
    <source>
        <dbReference type="EMBL" id="CAL5011961.1"/>
    </source>
</evidence>
<name>A0ABC9C5V8_9POAL</name>
<proteinExistence type="predicted"/>
<dbReference type="Proteomes" id="UP001497457">
    <property type="component" value="Chromosome 28b"/>
</dbReference>
<evidence type="ECO:0000313" key="4">
    <source>
        <dbReference type="Proteomes" id="UP001497457"/>
    </source>
</evidence>
<dbReference type="InterPro" id="IPR036047">
    <property type="entry name" value="F-box-like_dom_sf"/>
</dbReference>
<protein>
    <recommendedName>
        <fullName evidence="5">DUF295 domain-containing protein</fullName>
    </recommendedName>
</protein>